<feature type="domain" description="UspA" evidence="2">
    <location>
        <begin position="5"/>
        <end position="143"/>
    </location>
</feature>
<dbReference type="PANTHER" id="PTHR46268:SF6">
    <property type="entry name" value="UNIVERSAL STRESS PROTEIN UP12"/>
    <property type="match status" value="1"/>
</dbReference>
<dbReference type="InterPro" id="IPR006015">
    <property type="entry name" value="Universal_stress_UspA"/>
</dbReference>
<organism evidence="3 4">
    <name type="scientific">Marinococcus luteus</name>
    <dbReference type="NCBI Taxonomy" id="1122204"/>
    <lineage>
        <taxon>Bacteria</taxon>
        <taxon>Bacillati</taxon>
        <taxon>Bacillota</taxon>
        <taxon>Bacilli</taxon>
        <taxon>Bacillales</taxon>
        <taxon>Bacillaceae</taxon>
        <taxon>Marinococcus</taxon>
    </lineage>
</organism>
<feature type="domain" description="UspA" evidence="2">
    <location>
        <begin position="151"/>
        <end position="290"/>
    </location>
</feature>
<evidence type="ECO:0000259" key="2">
    <source>
        <dbReference type="Pfam" id="PF00582"/>
    </source>
</evidence>
<dbReference type="STRING" id="1122204.SAMN05421781_2893"/>
<dbReference type="PANTHER" id="PTHR46268">
    <property type="entry name" value="STRESS RESPONSE PROTEIN NHAX"/>
    <property type="match status" value="1"/>
</dbReference>
<dbReference type="Pfam" id="PF00582">
    <property type="entry name" value="Usp"/>
    <property type="match status" value="2"/>
</dbReference>
<dbReference type="Gene3D" id="3.40.50.620">
    <property type="entry name" value="HUPs"/>
    <property type="match status" value="2"/>
</dbReference>
<evidence type="ECO:0000256" key="1">
    <source>
        <dbReference type="ARBA" id="ARBA00008791"/>
    </source>
</evidence>
<dbReference type="RefSeq" id="WP_091616573.1">
    <property type="nucleotide sequence ID" value="NZ_FNNC01000007.1"/>
</dbReference>
<dbReference type="EMBL" id="FNNC01000007">
    <property type="protein sequence ID" value="SDW95730.1"/>
    <property type="molecule type" value="Genomic_DNA"/>
</dbReference>
<proteinExistence type="inferred from homology"/>
<comment type="similarity">
    <text evidence="1">Belongs to the universal stress protein A family.</text>
</comment>
<evidence type="ECO:0000313" key="4">
    <source>
        <dbReference type="Proteomes" id="UP000199488"/>
    </source>
</evidence>
<evidence type="ECO:0000313" key="3">
    <source>
        <dbReference type="EMBL" id="SDW95730.1"/>
    </source>
</evidence>
<dbReference type="InterPro" id="IPR006016">
    <property type="entry name" value="UspA"/>
</dbReference>
<dbReference type="PRINTS" id="PR01438">
    <property type="entry name" value="UNVRSLSTRESS"/>
</dbReference>
<accession>A0A1H2XSG0</accession>
<gene>
    <name evidence="3" type="ORF">SAMN05421781_2893</name>
</gene>
<keyword evidence="4" id="KW-1185">Reference proteome</keyword>
<reference evidence="3 4" key="1">
    <citation type="submission" date="2016-10" db="EMBL/GenBank/DDBJ databases">
        <authorList>
            <person name="de Groot N.N."/>
        </authorList>
    </citation>
    <scope>NUCLEOTIDE SEQUENCE [LARGE SCALE GENOMIC DNA]</scope>
    <source>
        <strain evidence="3 4">DSM 23126</strain>
    </source>
</reference>
<dbReference type="InterPro" id="IPR014729">
    <property type="entry name" value="Rossmann-like_a/b/a_fold"/>
</dbReference>
<name>A0A1H2XSG0_9BACI</name>
<dbReference type="Proteomes" id="UP000199488">
    <property type="component" value="Unassembled WGS sequence"/>
</dbReference>
<protein>
    <submittedName>
        <fullName evidence="3">Nucleotide-binding universal stress protein, UspA family</fullName>
    </submittedName>
</protein>
<sequence length="296" mass="32548">MIKHYQNILTAVDSSDESMQAFRRSLSLARKHQSRLTVAHVVEYRTLNRLIHYIPTIMETAGEQGKVLLNLYKAEAEGAGVDIQTIMETGVPKTIITKDLAPDYETDLIITGASGAGTVGRFIMGSVSTGIVRNAKCDVLVVRKKDSDSDYKRIIIAIDGSKEAEHAFNKGIALAIEENAAVLITHVIDSVVLTSMEQHDTGLFIEMESYSEKMLEEYREKALNAGLEHVEAELHHGAPKVVIAEDLAKKYKADLIIVGASGLNTTERFFLGSVSEGIVHRADCDVLLARLPEEEQ</sequence>
<dbReference type="SUPFAM" id="SSF52402">
    <property type="entry name" value="Adenine nucleotide alpha hydrolases-like"/>
    <property type="match status" value="2"/>
</dbReference>
<dbReference type="AlphaFoldDB" id="A0A1H2XSG0"/>
<dbReference type="CDD" id="cd00293">
    <property type="entry name" value="USP-like"/>
    <property type="match status" value="2"/>
</dbReference>